<dbReference type="EC" id="2.7.1.2" evidence="2"/>
<dbReference type="InterPro" id="IPR004654">
    <property type="entry name" value="ROK_glcA"/>
</dbReference>
<evidence type="ECO:0000313" key="10">
    <source>
        <dbReference type="Proteomes" id="UP000886879"/>
    </source>
</evidence>
<evidence type="ECO:0000256" key="3">
    <source>
        <dbReference type="ARBA" id="ARBA00014701"/>
    </source>
</evidence>
<comment type="similarity">
    <text evidence="1">Belongs to the ROK (NagC/XylR) family.</text>
</comment>
<organism evidence="9 10">
    <name type="scientific">Candidatus Enterenecus faecium</name>
    <dbReference type="NCBI Taxonomy" id="2840780"/>
    <lineage>
        <taxon>Bacteria</taxon>
        <taxon>Bacillati</taxon>
        <taxon>Bacillota</taxon>
        <taxon>Clostridia</taxon>
        <taxon>Eubacteriales</taxon>
        <taxon>Candidatus Enterenecus</taxon>
    </lineage>
</organism>
<keyword evidence="5" id="KW-0547">Nucleotide-binding</keyword>
<sequence>MKQVCFGVDIGGTSVKLGLVDEEGPLLHKSEFPSPRDPAAMFDRIAQEIQQVKAQFDDCAFVGAGVGVPGPVFNQEQVKGCVNLGWGDINVATELSSRTGLVVKVENDANLAALGELWHGAGKGRKSLAMLTVGTGIGCGIISNGQIISGANGAGGEAGHMPMSFHQDWQCSCGKYGCLEVTASATGIIRAAREFQPFQDMEKVTAKDVFDAAKEGNQQAMEVIQTAAKALGVASAMIGCIVNPEIFIIGGGVSAAGSILMDPVVDAYRENVFSPARQATFALAQLGNNAGIYGGAGLFFYHA</sequence>
<evidence type="ECO:0000256" key="1">
    <source>
        <dbReference type="ARBA" id="ARBA00006479"/>
    </source>
</evidence>
<proteinExistence type="inferred from homology"/>
<dbReference type="PROSITE" id="PS01125">
    <property type="entry name" value="ROK"/>
    <property type="match status" value="1"/>
</dbReference>
<comment type="caution">
    <text evidence="9">The sequence shown here is derived from an EMBL/GenBank/DDBJ whole genome shotgun (WGS) entry which is preliminary data.</text>
</comment>
<dbReference type="EMBL" id="DVFO01000013">
    <property type="protein sequence ID" value="HIQ60298.1"/>
    <property type="molecule type" value="Genomic_DNA"/>
</dbReference>
<accession>A0A9D0YT64</accession>
<evidence type="ECO:0000256" key="8">
    <source>
        <dbReference type="ARBA" id="ARBA00032386"/>
    </source>
</evidence>
<dbReference type="PANTHER" id="PTHR18964">
    <property type="entry name" value="ROK (REPRESSOR, ORF, KINASE) FAMILY"/>
    <property type="match status" value="1"/>
</dbReference>
<keyword evidence="4 9" id="KW-0808">Transferase</keyword>
<evidence type="ECO:0000256" key="5">
    <source>
        <dbReference type="ARBA" id="ARBA00022741"/>
    </source>
</evidence>
<evidence type="ECO:0000256" key="4">
    <source>
        <dbReference type="ARBA" id="ARBA00022679"/>
    </source>
</evidence>
<dbReference type="GO" id="GO:0005524">
    <property type="term" value="F:ATP binding"/>
    <property type="evidence" value="ECO:0007669"/>
    <property type="project" value="UniProtKB-KW"/>
</dbReference>
<dbReference type="InterPro" id="IPR043129">
    <property type="entry name" value="ATPase_NBD"/>
</dbReference>
<keyword evidence="6" id="KW-0418">Kinase</keyword>
<dbReference type="InterPro" id="IPR049874">
    <property type="entry name" value="ROK_cs"/>
</dbReference>
<reference evidence="9" key="1">
    <citation type="submission" date="2020-10" db="EMBL/GenBank/DDBJ databases">
        <authorList>
            <person name="Gilroy R."/>
        </authorList>
    </citation>
    <scope>NUCLEOTIDE SEQUENCE</scope>
    <source>
        <strain evidence="9">ChiGjej2B2-12916</strain>
    </source>
</reference>
<dbReference type="Pfam" id="PF00480">
    <property type="entry name" value="ROK"/>
    <property type="match status" value="1"/>
</dbReference>
<protein>
    <recommendedName>
        <fullName evidence="3">Glucokinase</fullName>
        <ecNumber evidence="2">2.7.1.2</ecNumber>
    </recommendedName>
    <alternativeName>
        <fullName evidence="8">Glucose kinase</fullName>
    </alternativeName>
</protein>
<dbReference type="GO" id="GO:0004340">
    <property type="term" value="F:glucokinase activity"/>
    <property type="evidence" value="ECO:0007669"/>
    <property type="project" value="UniProtKB-EC"/>
</dbReference>
<dbReference type="Gene3D" id="3.30.420.40">
    <property type="match status" value="2"/>
</dbReference>
<evidence type="ECO:0000256" key="7">
    <source>
        <dbReference type="ARBA" id="ARBA00022840"/>
    </source>
</evidence>
<reference evidence="9" key="2">
    <citation type="journal article" date="2021" name="PeerJ">
        <title>Extensive microbial diversity within the chicken gut microbiome revealed by metagenomics and culture.</title>
        <authorList>
            <person name="Gilroy R."/>
            <person name="Ravi A."/>
            <person name="Getino M."/>
            <person name="Pursley I."/>
            <person name="Horton D.L."/>
            <person name="Alikhan N.F."/>
            <person name="Baker D."/>
            <person name="Gharbi K."/>
            <person name="Hall N."/>
            <person name="Watson M."/>
            <person name="Adriaenssens E.M."/>
            <person name="Foster-Nyarko E."/>
            <person name="Jarju S."/>
            <person name="Secka A."/>
            <person name="Antonio M."/>
            <person name="Oren A."/>
            <person name="Chaudhuri R.R."/>
            <person name="La Ragione R."/>
            <person name="Hildebrand F."/>
            <person name="Pallen M.J."/>
        </authorList>
    </citation>
    <scope>NUCLEOTIDE SEQUENCE</scope>
    <source>
        <strain evidence="9">ChiGjej2B2-12916</strain>
    </source>
</reference>
<evidence type="ECO:0000313" key="9">
    <source>
        <dbReference type="EMBL" id="HIQ60298.1"/>
    </source>
</evidence>
<gene>
    <name evidence="9" type="ORF">IAD31_01660</name>
</gene>
<dbReference type="SUPFAM" id="SSF53067">
    <property type="entry name" value="Actin-like ATPase domain"/>
    <property type="match status" value="1"/>
</dbReference>
<keyword evidence="7" id="KW-0067">ATP-binding</keyword>
<evidence type="ECO:0000256" key="2">
    <source>
        <dbReference type="ARBA" id="ARBA00012323"/>
    </source>
</evidence>
<dbReference type="GO" id="GO:0005737">
    <property type="term" value="C:cytoplasm"/>
    <property type="evidence" value="ECO:0007669"/>
    <property type="project" value="InterPro"/>
</dbReference>
<dbReference type="InterPro" id="IPR000600">
    <property type="entry name" value="ROK"/>
</dbReference>
<evidence type="ECO:0000256" key="6">
    <source>
        <dbReference type="ARBA" id="ARBA00022777"/>
    </source>
</evidence>
<dbReference type="AlphaFoldDB" id="A0A9D0YT64"/>
<dbReference type="NCBIfam" id="TIGR00744">
    <property type="entry name" value="ROK_glcA_fam"/>
    <property type="match status" value="1"/>
</dbReference>
<name>A0A9D0YT64_9FIRM</name>
<dbReference type="GO" id="GO:0006096">
    <property type="term" value="P:glycolytic process"/>
    <property type="evidence" value="ECO:0007669"/>
    <property type="project" value="InterPro"/>
</dbReference>
<dbReference type="Proteomes" id="UP000886879">
    <property type="component" value="Unassembled WGS sequence"/>
</dbReference>
<dbReference type="PANTHER" id="PTHR18964:SF149">
    <property type="entry name" value="BIFUNCTIONAL UDP-N-ACETYLGLUCOSAMINE 2-EPIMERASE_N-ACETYLMANNOSAMINE KINASE"/>
    <property type="match status" value="1"/>
</dbReference>